<evidence type="ECO:0000256" key="3">
    <source>
        <dbReference type="ARBA" id="ARBA00022516"/>
    </source>
</evidence>
<organism evidence="12 13">
    <name type="scientific">Fimbriimonas ginsengisoli Gsoil 348</name>
    <dbReference type="NCBI Taxonomy" id="661478"/>
    <lineage>
        <taxon>Bacteria</taxon>
        <taxon>Bacillati</taxon>
        <taxon>Armatimonadota</taxon>
        <taxon>Fimbriimonadia</taxon>
        <taxon>Fimbriimonadales</taxon>
        <taxon>Fimbriimonadaceae</taxon>
        <taxon>Fimbriimonas</taxon>
    </lineage>
</organism>
<sequence>MLLEGKKGLVLNVTNKRSIGWAIADLANREGALVGLGAQNERLLENATELVEGRERFETVTIDFAFEEQFASLREQVETKVGKLDFIVHSAAYAPREALENRFIETTREQFEIAMNASVYSLFRTCRELEPLLNDDASIVALTYLGSTRAMKNYNVMGVCKAALEASVRYLALDLGERGIRVNAVSPGPIRTAAASGISGLKDMIRHVGDTAPLKRPYGQEEAAGAAVYFLSDLSKGITGQILFVDSGYSVVAM</sequence>
<dbReference type="Pfam" id="PF13561">
    <property type="entry name" value="adh_short_C2"/>
    <property type="match status" value="1"/>
</dbReference>
<dbReference type="eggNOG" id="COG0623">
    <property type="taxonomic scope" value="Bacteria"/>
</dbReference>
<evidence type="ECO:0000256" key="9">
    <source>
        <dbReference type="PIRSR" id="PIRSR000094-1"/>
    </source>
</evidence>
<keyword evidence="5 8" id="KW-0560">Oxidoreductase</keyword>
<evidence type="ECO:0000256" key="10">
    <source>
        <dbReference type="PIRSR" id="PIRSR000094-2"/>
    </source>
</evidence>
<dbReference type="InterPro" id="IPR036291">
    <property type="entry name" value="NAD(P)-bd_dom_sf"/>
</dbReference>
<dbReference type="STRING" id="661478.OP10G_2266"/>
<keyword evidence="7 8" id="KW-0275">Fatty acid biosynthesis</keyword>
<evidence type="ECO:0000256" key="8">
    <source>
        <dbReference type="PIRNR" id="PIRNR000094"/>
    </source>
</evidence>
<evidence type="ECO:0000256" key="5">
    <source>
        <dbReference type="ARBA" id="ARBA00023002"/>
    </source>
</evidence>
<dbReference type="PRINTS" id="PR00081">
    <property type="entry name" value="GDHRDH"/>
</dbReference>
<name>A0A068NVM5_FIMGI</name>
<feature type="binding site" evidence="11">
    <location>
        <begin position="190"/>
        <end position="194"/>
    </location>
    <ligand>
        <name>NAD(+)</name>
        <dbReference type="ChEBI" id="CHEBI:57540"/>
    </ligand>
</feature>
<feature type="active site" description="Proton acceptor" evidence="9">
    <location>
        <position position="144"/>
    </location>
</feature>
<dbReference type="InterPro" id="IPR014358">
    <property type="entry name" value="Enoyl-ACP_Rdtase_NADH"/>
</dbReference>
<dbReference type="PANTHER" id="PTHR43159">
    <property type="entry name" value="ENOYL-[ACYL-CARRIER-PROTEIN] REDUCTASE"/>
    <property type="match status" value="1"/>
</dbReference>
<dbReference type="GO" id="GO:0004318">
    <property type="term" value="F:enoyl-[acyl-carrier-protein] reductase (NADH) activity"/>
    <property type="evidence" value="ECO:0007669"/>
    <property type="project" value="UniProtKB-EC"/>
</dbReference>
<gene>
    <name evidence="12" type="ORF">OP10G_2266</name>
</gene>
<reference evidence="12 13" key="1">
    <citation type="journal article" date="2014" name="PLoS ONE">
        <title>The first complete genome sequence of the class fimbriimonadia in the phylum armatimonadetes.</title>
        <authorList>
            <person name="Hu Z.Y."/>
            <person name="Wang Y.Z."/>
            <person name="Im W.T."/>
            <person name="Wang S.Y."/>
            <person name="Zhao G.P."/>
            <person name="Zheng H.J."/>
            <person name="Quan Z.X."/>
        </authorList>
    </citation>
    <scope>NUCLEOTIDE SEQUENCE [LARGE SCALE GENOMIC DNA]</scope>
    <source>
        <strain evidence="12">Gsoil 348</strain>
    </source>
</reference>
<dbReference type="CDD" id="cd05372">
    <property type="entry name" value="ENR_SDR"/>
    <property type="match status" value="1"/>
</dbReference>
<dbReference type="AlphaFoldDB" id="A0A068NVM5"/>
<comment type="similarity">
    <text evidence="2 8">Belongs to the short-chain dehydrogenases/reductases (SDR) family. FabI subfamily.</text>
</comment>
<keyword evidence="6" id="KW-0443">Lipid metabolism</keyword>
<dbReference type="Proteomes" id="UP000027982">
    <property type="component" value="Chromosome"/>
</dbReference>
<keyword evidence="3 8" id="KW-0444">Lipid biosynthesis</keyword>
<dbReference type="RefSeq" id="WP_025225804.1">
    <property type="nucleotide sequence ID" value="NZ_CP007139.1"/>
</dbReference>
<evidence type="ECO:0000256" key="2">
    <source>
        <dbReference type="ARBA" id="ARBA00009233"/>
    </source>
</evidence>
<dbReference type="PIRSF" id="PIRSF000094">
    <property type="entry name" value="Enoyl-ACP_rdct"/>
    <property type="match status" value="1"/>
</dbReference>
<evidence type="ECO:0000256" key="4">
    <source>
        <dbReference type="ARBA" id="ARBA00022832"/>
    </source>
</evidence>
<dbReference type="GO" id="GO:0006633">
    <property type="term" value="P:fatty acid biosynthetic process"/>
    <property type="evidence" value="ECO:0007669"/>
    <property type="project" value="UniProtKB-KW"/>
</dbReference>
<dbReference type="HOGENOM" id="CLU_010194_10_1_0"/>
<evidence type="ECO:0000256" key="6">
    <source>
        <dbReference type="ARBA" id="ARBA00023098"/>
    </source>
</evidence>
<dbReference type="EC" id="1.3.1.9" evidence="8"/>
<proteinExistence type="inferred from homology"/>
<keyword evidence="13" id="KW-1185">Reference proteome</keyword>
<evidence type="ECO:0000256" key="11">
    <source>
        <dbReference type="PIRSR" id="PIRSR000094-3"/>
    </source>
</evidence>
<dbReference type="Gene3D" id="1.10.8.400">
    <property type="entry name" value="Enoyl acyl carrier protein reductase"/>
    <property type="match status" value="1"/>
</dbReference>
<feature type="binding site" evidence="11">
    <location>
        <position position="39"/>
    </location>
    <ligand>
        <name>NAD(+)</name>
        <dbReference type="ChEBI" id="CHEBI:57540"/>
    </ligand>
</feature>
<dbReference type="SUPFAM" id="SSF51735">
    <property type="entry name" value="NAD(P)-binding Rossmann-fold domains"/>
    <property type="match status" value="1"/>
</dbReference>
<comment type="pathway">
    <text evidence="1">Lipid metabolism.</text>
</comment>
<keyword evidence="8 11" id="KW-0520">NAD</keyword>
<accession>A0A068NVM5</accession>
<feature type="binding site" evidence="10">
    <location>
        <position position="94"/>
    </location>
    <ligand>
        <name>substrate</name>
    </ligand>
</feature>
<evidence type="ECO:0000256" key="1">
    <source>
        <dbReference type="ARBA" id="ARBA00005189"/>
    </source>
</evidence>
<dbReference type="KEGG" id="fgi:OP10G_2266"/>
<evidence type="ECO:0000313" key="12">
    <source>
        <dbReference type="EMBL" id="AIE85634.1"/>
    </source>
</evidence>
<protein>
    <recommendedName>
        <fullName evidence="8">Enoyl-[acyl-carrier-protein] reductase [NADH]</fullName>
        <ecNumber evidence="8">1.3.1.9</ecNumber>
    </recommendedName>
</protein>
<dbReference type="OrthoDB" id="9803628at2"/>
<comment type="catalytic activity">
    <reaction evidence="8">
        <text>a 2,3-saturated acyl-[ACP] + NAD(+) = a (2E)-enoyl-[ACP] + NADH + H(+)</text>
        <dbReference type="Rhea" id="RHEA:10240"/>
        <dbReference type="Rhea" id="RHEA-COMP:9925"/>
        <dbReference type="Rhea" id="RHEA-COMP:9926"/>
        <dbReference type="ChEBI" id="CHEBI:15378"/>
        <dbReference type="ChEBI" id="CHEBI:57540"/>
        <dbReference type="ChEBI" id="CHEBI:57945"/>
        <dbReference type="ChEBI" id="CHEBI:78784"/>
        <dbReference type="ChEBI" id="CHEBI:78785"/>
        <dbReference type="EC" id="1.3.1.9"/>
    </reaction>
</comment>
<dbReference type="InterPro" id="IPR002347">
    <property type="entry name" value="SDR_fam"/>
</dbReference>
<feature type="binding site" evidence="11">
    <location>
        <begin position="18"/>
        <end position="19"/>
    </location>
    <ligand>
        <name>NAD(+)</name>
        <dbReference type="ChEBI" id="CHEBI:57540"/>
    </ligand>
</feature>
<dbReference type="Gene3D" id="3.40.50.720">
    <property type="entry name" value="NAD(P)-binding Rossmann-like Domain"/>
    <property type="match status" value="1"/>
</dbReference>
<keyword evidence="4" id="KW-0276">Fatty acid metabolism</keyword>
<evidence type="ECO:0000256" key="7">
    <source>
        <dbReference type="ARBA" id="ARBA00023160"/>
    </source>
</evidence>
<dbReference type="PANTHER" id="PTHR43159:SF2">
    <property type="entry name" value="ENOYL-[ACYL-CARRIER-PROTEIN] REDUCTASE [NADH], CHLOROPLASTIC"/>
    <property type="match status" value="1"/>
</dbReference>
<feature type="binding site" evidence="11">
    <location>
        <position position="161"/>
    </location>
    <ligand>
        <name>NAD(+)</name>
        <dbReference type="ChEBI" id="CHEBI:57540"/>
    </ligand>
</feature>
<feature type="active site" description="Proton acceptor" evidence="9">
    <location>
        <position position="154"/>
    </location>
</feature>
<evidence type="ECO:0000313" key="13">
    <source>
        <dbReference type="Proteomes" id="UP000027982"/>
    </source>
</evidence>
<dbReference type="EMBL" id="CP007139">
    <property type="protein sequence ID" value="AIE85634.1"/>
    <property type="molecule type" value="Genomic_DNA"/>
</dbReference>